<evidence type="ECO:0000256" key="3">
    <source>
        <dbReference type="ARBA" id="ARBA00023125"/>
    </source>
</evidence>
<evidence type="ECO:0000313" key="6">
    <source>
        <dbReference type="EMBL" id="HIR55207.1"/>
    </source>
</evidence>
<dbReference type="Pfam" id="PF04198">
    <property type="entry name" value="Sugar-bind"/>
    <property type="match status" value="1"/>
</dbReference>
<dbReference type="InterPro" id="IPR037171">
    <property type="entry name" value="NagB/RpiA_transferase-like"/>
</dbReference>
<dbReference type="Proteomes" id="UP000824238">
    <property type="component" value="Unassembled WGS sequence"/>
</dbReference>
<evidence type="ECO:0000259" key="5">
    <source>
        <dbReference type="Pfam" id="PF04198"/>
    </source>
</evidence>
<comment type="similarity">
    <text evidence="1">Belongs to the SorC transcriptional regulatory family.</text>
</comment>
<dbReference type="EMBL" id="DVHH01000157">
    <property type="protein sequence ID" value="HIR55207.1"/>
    <property type="molecule type" value="Genomic_DNA"/>
</dbReference>
<dbReference type="Gene3D" id="3.40.50.1360">
    <property type="match status" value="1"/>
</dbReference>
<dbReference type="SUPFAM" id="SSF88659">
    <property type="entry name" value="Sigma3 and sigma4 domains of RNA polymerase sigma factors"/>
    <property type="match status" value="1"/>
</dbReference>
<dbReference type="InterPro" id="IPR051054">
    <property type="entry name" value="SorC_transcr_regulators"/>
</dbReference>
<dbReference type="Gene3D" id="1.10.10.60">
    <property type="entry name" value="Homeodomain-like"/>
    <property type="match status" value="1"/>
</dbReference>
<evidence type="ECO:0000256" key="1">
    <source>
        <dbReference type="ARBA" id="ARBA00010466"/>
    </source>
</evidence>
<evidence type="ECO:0000313" key="7">
    <source>
        <dbReference type="Proteomes" id="UP000824238"/>
    </source>
</evidence>
<dbReference type="GO" id="GO:0003677">
    <property type="term" value="F:DNA binding"/>
    <property type="evidence" value="ECO:0007669"/>
    <property type="project" value="UniProtKB-KW"/>
</dbReference>
<reference evidence="6" key="2">
    <citation type="journal article" date="2021" name="PeerJ">
        <title>Extensive microbial diversity within the chicken gut microbiome revealed by metagenomics and culture.</title>
        <authorList>
            <person name="Gilroy R."/>
            <person name="Ravi A."/>
            <person name="Getino M."/>
            <person name="Pursley I."/>
            <person name="Horton D.L."/>
            <person name="Alikhan N.F."/>
            <person name="Baker D."/>
            <person name="Gharbi K."/>
            <person name="Hall N."/>
            <person name="Watson M."/>
            <person name="Adriaenssens E.M."/>
            <person name="Foster-Nyarko E."/>
            <person name="Jarju S."/>
            <person name="Secka A."/>
            <person name="Antonio M."/>
            <person name="Oren A."/>
            <person name="Chaudhuri R.R."/>
            <person name="La Ragione R."/>
            <person name="Hildebrand F."/>
            <person name="Pallen M.J."/>
        </authorList>
    </citation>
    <scope>NUCLEOTIDE SEQUENCE</scope>
    <source>
        <strain evidence="6">ChiGjej3B3-7149</strain>
    </source>
</reference>
<proteinExistence type="inferred from homology"/>
<organism evidence="6 7">
    <name type="scientific">Candidatus Scatomorpha intestinigallinarum</name>
    <dbReference type="NCBI Taxonomy" id="2840923"/>
    <lineage>
        <taxon>Bacteria</taxon>
        <taxon>Bacillati</taxon>
        <taxon>Bacillota</taxon>
        <taxon>Clostridia</taxon>
        <taxon>Eubacteriales</taxon>
        <taxon>Candidatus Scatomorpha</taxon>
    </lineage>
</organism>
<keyword evidence="4" id="KW-0804">Transcription</keyword>
<feature type="domain" description="Sugar-binding" evidence="5">
    <location>
        <begin position="66"/>
        <end position="311"/>
    </location>
</feature>
<gene>
    <name evidence="6" type="ORF">IAD36_06435</name>
</gene>
<dbReference type="SUPFAM" id="SSF100950">
    <property type="entry name" value="NagB/RpiA/CoA transferase-like"/>
    <property type="match status" value="1"/>
</dbReference>
<accession>A0A9D1IZB0</accession>
<comment type="caution">
    <text evidence="6">The sequence shown here is derived from an EMBL/GenBank/DDBJ whole genome shotgun (WGS) entry which is preliminary data.</text>
</comment>
<protein>
    <recommendedName>
        <fullName evidence="5">Sugar-binding domain-containing protein</fullName>
    </recommendedName>
</protein>
<dbReference type="InterPro" id="IPR013324">
    <property type="entry name" value="RNA_pol_sigma_r3/r4-like"/>
</dbReference>
<dbReference type="AlphaFoldDB" id="A0A9D1IZB0"/>
<evidence type="ECO:0000256" key="4">
    <source>
        <dbReference type="ARBA" id="ARBA00023163"/>
    </source>
</evidence>
<sequence>MIPADKRIERLTQVARMYYEQNMNQSEIAKAIGVSRPLVSVLLAEARECGIVTITINSVESARELLARRLEARFGLRLAEVVEDAKSAEDTNNLVAARAYELCFSGDARPGSVGLGWGSMLGRMADYAEGLPDSPAKPAGRLFPLIGGIGASYRGYHTNELARIISGKAGYEAEYLYLPAFFDSEAELDFAARLEAYAAVQADWDSMELALVNISNFPSYPDLGVEYRFGSRLTEGRAVGRVLAHYYDAQGRVLEAQVNNALQASVAQLKKAPRTVAVCSTLLRPQSVAGALALGVIDTLCLPLSLAQKVLDLA</sequence>
<dbReference type="InterPro" id="IPR007324">
    <property type="entry name" value="Sugar-bd_dom_put"/>
</dbReference>
<name>A0A9D1IZB0_9FIRM</name>
<evidence type="ECO:0000256" key="2">
    <source>
        <dbReference type="ARBA" id="ARBA00023015"/>
    </source>
</evidence>
<keyword evidence="2" id="KW-0805">Transcription regulation</keyword>
<dbReference type="PANTHER" id="PTHR34294">
    <property type="entry name" value="TRANSCRIPTIONAL REGULATOR-RELATED"/>
    <property type="match status" value="1"/>
</dbReference>
<keyword evidence="3" id="KW-0238">DNA-binding</keyword>
<reference evidence="6" key="1">
    <citation type="submission" date="2020-10" db="EMBL/GenBank/DDBJ databases">
        <authorList>
            <person name="Gilroy R."/>
        </authorList>
    </citation>
    <scope>NUCLEOTIDE SEQUENCE</scope>
    <source>
        <strain evidence="6">ChiGjej3B3-7149</strain>
    </source>
</reference>
<dbReference type="GO" id="GO:0030246">
    <property type="term" value="F:carbohydrate binding"/>
    <property type="evidence" value="ECO:0007669"/>
    <property type="project" value="InterPro"/>
</dbReference>